<evidence type="ECO:0000313" key="6">
    <source>
        <dbReference type="EMBL" id="KOO22689.1"/>
    </source>
</evidence>
<feature type="region of interest" description="Disordered" evidence="4">
    <location>
        <begin position="1052"/>
        <end position="1080"/>
    </location>
</feature>
<dbReference type="OrthoDB" id="293868at2759"/>
<evidence type="ECO:0000256" key="2">
    <source>
        <dbReference type="ARBA" id="ARBA00022737"/>
    </source>
</evidence>
<dbReference type="SMART" id="SM00054">
    <property type="entry name" value="EFh"/>
    <property type="match status" value="15"/>
</dbReference>
<name>A0A0M0J7W5_9EUKA</name>
<keyword evidence="7" id="KW-1185">Reference proteome</keyword>
<organism evidence="6 7">
    <name type="scientific">Chrysochromulina tobinii</name>
    <dbReference type="NCBI Taxonomy" id="1460289"/>
    <lineage>
        <taxon>Eukaryota</taxon>
        <taxon>Haptista</taxon>
        <taxon>Haptophyta</taxon>
        <taxon>Prymnesiophyceae</taxon>
        <taxon>Prymnesiales</taxon>
        <taxon>Chrysochromulinaceae</taxon>
        <taxon>Chrysochromulina</taxon>
    </lineage>
</organism>
<evidence type="ECO:0000259" key="5">
    <source>
        <dbReference type="PROSITE" id="PS50222"/>
    </source>
</evidence>
<feature type="domain" description="EF-hand" evidence="5">
    <location>
        <begin position="590"/>
        <end position="625"/>
    </location>
</feature>
<dbReference type="PANTHER" id="PTHR34524">
    <property type="entry name" value="CALCYPHOSIN"/>
    <property type="match status" value="1"/>
</dbReference>
<proteinExistence type="predicted"/>
<dbReference type="InterPro" id="IPR029058">
    <property type="entry name" value="AB_hydrolase_fold"/>
</dbReference>
<feature type="domain" description="EF-hand" evidence="5">
    <location>
        <begin position="253"/>
        <end position="288"/>
    </location>
</feature>
<dbReference type="Pfam" id="PF13202">
    <property type="entry name" value="EF-hand_5"/>
    <property type="match status" value="2"/>
</dbReference>
<dbReference type="InterPro" id="IPR051581">
    <property type="entry name" value="Ca-bind"/>
</dbReference>
<dbReference type="Pfam" id="PF13499">
    <property type="entry name" value="EF-hand_7"/>
    <property type="match status" value="4"/>
</dbReference>
<reference evidence="7" key="1">
    <citation type="journal article" date="2015" name="PLoS Genet.">
        <title>Genome Sequence and Transcriptome Analyses of Chrysochromulina tobin: Metabolic Tools for Enhanced Algal Fitness in the Prominent Order Prymnesiales (Haptophyceae).</title>
        <authorList>
            <person name="Hovde B.T."/>
            <person name="Deodato C.R."/>
            <person name="Hunsperger H.M."/>
            <person name="Ryken S.A."/>
            <person name="Yost W."/>
            <person name="Jha R.K."/>
            <person name="Patterson J."/>
            <person name="Monnat R.J. Jr."/>
            <person name="Barlow S.B."/>
            <person name="Starkenburg S.R."/>
            <person name="Cattolico R.A."/>
        </authorList>
    </citation>
    <scope>NUCLEOTIDE SEQUENCE</scope>
    <source>
        <strain evidence="7">CCMP291</strain>
    </source>
</reference>
<dbReference type="EMBL" id="JWZX01003259">
    <property type="protein sequence ID" value="KOO22689.1"/>
    <property type="molecule type" value="Genomic_DNA"/>
</dbReference>
<accession>A0A0M0J7W5</accession>
<feature type="domain" description="EF-hand" evidence="5">
    <location>
        <begin position="554"/>
        <end position="589"/>
    </location>
</feature>
<feature type="domain" description="EF-hand" evidence="5">
    <location>
        <begin position="1018"/>
        <end position="1053"/>
    </location>
</feature>
<dbReference type="PROSITE" id="PS50222">
    <property type="entry name" value="EF_HAND_2"/>
    <property type="match status" value="14"/>
</dbReference>
<dbReference type="Proteomes" id="UP000037460">
    <property type="component" value="Unassembled WGS sequence"/>
</dbReference>
<dbReference type="GO" id="GO:0016787">
    <property type="term" value="F:hydrolase activity"/>
    <property type="evidence" value="ECO:0007669"/>
    <property type="project" value="InterPro"/>
</dbReference>
<dbReference type="GO" id="GO:0005509">
    <property type="term" value="F:calcium ion binding"/>
    <property type="evidence" value="ECO:0007669"/>
    <property type="project" value="InterPro"/>
</dbReference>
<protein>
    <submittedName>
        <fullName evidence="6">Phospholipase carboxylesterase family protein</fullName>
    </submittedName>
</protein>
<evidence type="ECO:0000256" key="1">
    <source>
        <dbReference type="ARBA" id="ARBA00022723"/>
    </source>
</evidence>
<feature type="domain" description="EF-hand" evidence="5">
    <location>
        <begin position="982"/>
        <end position="1017"/>
    </location>
</feature>
<dbReference type="InterPro" id="IPR011992">
    <property type="entry name" value="EF-hand-dom_pair"/>
</dbReference>
<keyword evidence="2" id="KW-0677">Repeat</keyword>
<feature type="domain" description="EF-hand" evidence="5">
    <location>
        <begin position="836"/>
        <end position="871"/>
    </location>
</feature>
<feature type="domain" description="EF-hand" evidence="5">
    <location>
        <begin position="5"/>
        <end position="40"/>
    </location>
</feature>
<keyword evidence="3" id="KW-0106">Calcium</keyword>
<dbReference type="InterPro" id="IPR002048">
    <property type="entry name" value="EF_hand_dom"/>
</dbReference>
<feature type="compositionally biased region" description="Low complexity" evidence="4">
    <location>
        <begin position="1053"/>
        <end position="1064"/>
    </location>
</feature>
<feature type="domain" description="EF-hand" evidence="5">
    <location>
        <begin position="456"/>
        <end position="491"/>
    </location>
</feature>
<dbReference type="Gene3D" id="1.10.238.10">
    <property type="entry name" value="EF-hand"/>
    <property type="match status" value="8"/>
</dbReference>
<dbReference type="SUPFAM" id="SSF53474">
    <property type="entry name" value="alpha/beta-Hydrolases"/>
    <property type="match status" value="1"/>
</dbReference>
<feature type="domain" description="EF-hand" evidence="5">
    <location>
        <begin position="738"/>
        <end position="773"/>
    </location>
</feature>
<comment type="caution">
    <text evidence="6">The sequence shown here is derived from an EMBL/GenBank/DDBJ whole genome shotgun (WGS) entry which is preliminary data.</text>
</comment>
<dbReference type="Pfam" id="PF02230">
    <property type="entry name" value="Abhydrolase_2"/>
    <property type="match status" value="1"/>
</dbReference>
<feature type="compositionally biased region" description="Polar residues" evidence="4">
    <location>
        <begin position="1448"/>
        <end position="1459"/>
    </location>
</feature>
<dbReference type="SUPFAM" id="SSF47473">
    <property type="entry name" value="EF-hand"/>
    <property type="match status" value="5"/>
</dbReference>
<dbReference type="PANTHER" id="PTHR34524:SF6">
    <property type="entry name" value="CALCYPHOSINE LIKE"/>
    <property type="match status" value="1"/>
</dbReference>
<dbReference type="InterPro" id="IPR003140">
    <property type="entry name" value="PLipase/COase/thioEstase"/>
</dbReference>
<feature type="domain" description="EF-hand" evidence="5">
    <location>
        <begin position="154"/>
        <end position="189"/>
    </location>
</feature>
<keyword evidence="1" id="KW-0479">Metal-binding</keyword>
<feature type="domain" description="EF-hand" evidence="5">
    <location>
        <begin position="289"/>
        <end position="324"/>
    </location>
</feature>
<evidence type="ECO:0000256" key="4">
    <source>
        <dbReference type="SAM" id="MobiDB-lite"/>
    </source>
</evidence>
<dbReference type="Gene3D" id="3.40.50.1820">
    <property type="entry name" value="alpha/beta hydrolase"/>
    <property type="match status" value="1"/>
</dbReference>
<feature type="domain" description="EF-hand" evidence="5">
    <location>
        <begin position="420"/>
        <end position="455"/>
    </location>
</feature>
<gene>
    <name evidence="6" type="ORF">Ctob_007199</name>
</gene>
<evidence type="ECO:0000256" key="3">
    <source>
        <dbReference type="ARBA" id="ARBA00022837"/>
    </source>
</evidence>
<feature type="domain" description="EF-hand" evidence="5">
    <location>
        <begin position="702"/>
        <end position="737"/>
    </location>
</feature>
<dbReference type="PROSITE" id="PS00018">
    <property type="entry name" value="EF_HAND_1"/>
    <property type="match status" value="10"/>
</dbReference>
<dbReference type="Pfam" id="PF13833">
    <property type="entry name" value="EF-hand_8"/>
    <property type="match status" value="1"/>
</dbReference>
<feature type="region of interest" description="Disordered" evidence="4">
    <location>
        <begin position="1374"/>
        <end position="1459"/>
    </location>
</feature>
<sequence>MGYDAPNKDIDAIFDSMNGDGNGFIEFEELKVALSDARIKIAAAEKAEQKRKQDGTGDKEGESKLDVAQFSILVKAREEGKHTEEELKARFDELDVDKTGWIEMAVYLSWSLKDCIARASTRLVDIFLKWDEDKSGSIDKVEFYRAVKSLGFPVSQADTDIVFKTLDEDGSGNLEYKELSEKLRQGLAKQITQRKLKRGESLKADRSRTSKLTAKNVNTNYIAASLACLPETVKLDAKSGKPITEQLREILKRNSVMLIDLFREWDDDGNGALDRKEWRKGFATLGYDAPQKDVDAIFDSMNENGDGFVEFGELKKALSDVSVNRAAKQDQAAAELKKRKSLKQASKKDVGEGKQLSADVTDDKSNVDFEDFCILIKAREEGNFKEEELKARFEWLDVDKSGQISMHTYLMWSLKDCLTRASTRLVDLFRKWDEDKSGTVDKNEFFKAVRALGFPVEQVDTDEVFKSLDIDGSGSLEYSELVERLRAGIAKQLTLRNLKRAPGKVDRSRTGKLTARAVNMNYVVAHTAALGETVKLDASGGKPVVEQLSEILKKNSVALIDLFREWDDDGNGALDRKEWRKGIAALGYDAPKKDIDAIFDSMNEDGNGFVEFEELKTALSGKRIRAKAAEAKVKEKRASLGGNKGQGSLDFEEFCILVRGREEGEIPAEELKARFEALAPTANGMVTMAQYLTWSLKDGLMRSSQRLVDLFRAWDEDGNGKVDAYEFYKAIRALGFPVEESDTNLVFKSLDADGSGQLEYAELNEKLRAGVGKELTLRNLRRAPKKADRSITAKVTNKNLSFSYQTAAIAALKPTVQLDPESGVPLQEQLRDVLRRESVKLIDLFREWDEDGNGGLDKKEFRRGVAALGYKLPAAEIDAVFDTIDSGAKVKSANNSLSAGGGENNFIEFSELRLALSDHRIKLANDAADARALAEGKRLPSELRKEREASRVAFDAEQGASRFQLPPLVGAKQQQLSAFLAMNNIKVLELFREWDKDGNGMLDKHELRRAVKTLGFVADVADCDAIFEAIDESGDGQVDFDEMKRALNSFLKGRMPTPRSPSRSGSGGGMSGISTPSSPTRRQAIAFQVEAAAKILANLRKGEDAGELIFEPHGEHTHTVVMLHPEVSTAEGVYGRLGKRFLSMSEHIKFVFPRVPLRDGSPFWFLPPRTREGNLPAMHFYIQPDDEEADAFAEEQLQLQTERLHAILEREAAILRGDTQRLVVGGTAQGGSVALHAAMKFRAPLGALLCLRTAPLLKFTVANSRLNQTPIFIFAGGRDSVCPLTHMQEAFAGLSKGGYKLEWHVEPGLGHTAESLNEQRYVAYWVARASLSNGSKAADANAISALRAALVVPSKVKSEDLMWSLSPRPYVGRPGTMMAGLPTPGSVPQSSARKGFGSEIGQPLSAIERVPHPPASPAPEQPNTSRGRNVGELPHTHSRNARRWGGRSTLTQDSAQRSKVSYTTDAEMLYPLPGTKSFIRGLRRATDQGAYIPYMYLEPAQAATPHRAGRVGVSPLERQPEWRNWELFF</sequence>
<feature type="domain" description="EF-hand" evidence="5">
    <location>
        <begin position="118"/>
        <end position="153"/>
    </location>
</feature>
<dbReference type="CDD" id="cd00051">
    <property type="entry name" value="EFh"/>
    <property type="match status" value="6"/>
</dbReference>
<dbReference type="InterPro" id="IPR018247">
    <property type="entry name" value="EF_Hand_1_Ca_BS"/>
</dbReference>
<evidence type="ECO:0000313" key="7">
    <source>
        <dbReference type="Proteomes" id="UP000037460"/>
    </source>
</evidence>
<feature type="compositionally biased region" description="Basic residues" evidence="4">
    <location>
        <begin position="1436"/>
        <end position="1445"/>
    </location>
</feature>